<dbReference type="GO" id="GO:0005759">
    <property type="term" value="C:mitochondrial matrix"/>
    <property type="evidence" value="ECO:0007669"/>
    <property type="project" value="TreeGrafter"/>
</dbReference>
<dbReference type="InterPro" id="IPR050870">
    <property type="entry name" value="FAST_kinase"/>
</dbReference>
<dbReference type="Proteomes" id="UP000007264">
    <property type="component" value="Unassembled WGS sequence"/>
</dbReference>
<reference evidence="1 2" key="1">
    <citation type="journal article" date="2012" name="Genome Biol.">
        <title>The genome of the polar eukaryotic microalga coccomyxa subellipsoidea reveals traits of cold adaptation.</title>
        <authorList>
            <person name="Blanc G."/>
            <person name="Agarkova I."/>
            <person name="Grimwood J."/>
            <person name="Kuo A."/>
            <person name="Brueggeman A."/>
            <person name="Dunigan D."/>
            <person name="Gurnon J."/>
            <person name="Ladunga I."/>
            <person name="Lindquist E."/>
            <person name="Lucas S."/>
            <person name="Pangilinan J."/>
            <person name="Proschold T."/>
            <person name="Salamov A."/>
            <person name="Schmutz J."/>
            <person name="Weeks D."/>
            <person name="Yamada T."/>
            <person name="Claverie J.M."/>
            <person name="Grigoriev I."/>
            <person name="Van Etten J."/>
            <person name="Lomsadze A."/>
            <person name="Borodovsky M."/>
        </authorList>
    </citation>
    <scope>NUCLEOTIDE SEQUENCE [LARGE SCALE GENOMIC DNA]</scope>
    <source>
        <strain evidence="1 2">C-169</strain>
    </source>
</reference>
<comment type="caution">
    <text evidence="1">The sequence shown here is derived from an EMBL/GenBank/DDBJ whole genome shotgun (WGS) entry which is preliminary data.</text>
</comment>
<accession>I0ZB17</accession>
<evidence type="ECO:0000313" key="1">
    <source>
        <dbReference type="EMBL" id="EIE27836.1"/>
    </source>
</evidence>
<organism evidence="1 2">
    <name type="scientific">Coccomyxa subellipsoidea (strain C-169)</name>
    <name type="common">Green microalga</name>
    <dbReference type="NCBI Taxonomy" id="574566"/>
    <lineage>
        <taxon>Eukaryota</taxon>
        <taxon>Viridiplantae</taxon>
        <taxon>Chlorophyta</taxon>
        <taxon>core chlorophytes</taxon>
        <taxon>Trebouxiophyceae</taxon>
        <taxon>Trebouxiophyceae incertae sedis</taxon>
        <taxon>Coccomyxaceae</taxon>
        <taxon>Coccomyxa</taxon>
        <taxon>Coccomyxa subellipsoidea</taxon>
    </lineage>
</organism>
<dbReference type="GO" id="GO:0000963">
    <property type="term" value="P:mitochondrial RNA processing"/>
    <property type="evidence" value="ECO:0007669"/>
    <property type="project" value="TreeGrafter"/>
</dbReference>
<protein>
    <recommendedName>
        <fullName evidence="3">RAP domain-containing protein</fullName>
    </recommendedName>
</protein>
<dbReference type="GO" id="GO:0044528">
    <property type="term" value="P:regulation of mitochondrial mRNA stability"/>
    <property type="evidence" value="ECO:0007669"/>
    <property type="project" value="TreeGrafter"/>
</dbReference>
<dbReference type="PANTHER" id="PTHR21228">
    <property type="entry name" value="FAST LEU-RICH DOMAIN-CONTAINING"/>
    <property type="match status" value="1"/>
</dbReference>
<sequence length="454" mass="50023">MECQSVTEILDIVTEEAAIMTGANASLALMRLVNLSKSQLQQLRSRPECTKFLSVLEQHIHELGPKYNPGKALLDGIAAAASARLHEFQPQGISMLTWGYGKLDHAPAGDLLDQIAHALELDVSVYRHQAVANMFYSFARLQKDSPTLCAAVETHVTDHAEDFSPQELMNILWAFVKFRFVPKQFIAALLEYVLDEDRARTFRSSDWAALIWGLASLGVSVPAEPMAAINKAGLQHLPSMTAPELCNVMWGLSILDECNQPIFVESMSQLLENKQQTVLEPRLLRQLLQASALAQAADVSVSLPEPVHKAAAKWWRATANTVPSLTHDGVSRTLKNLGVKHRVLVFLQEGLPTVDIALEAWGDQPKVAIQVVGPHEVSTNTNTLLGRATAEARLLSASGWRPFHVVVSTFSDPASQQTRKIVSQLQKQGLQPGQLFRNRRTYSDGRTESASGYK</sequence>
<evidence type="ECO:0000313" key="2">
    <source>
        <dbReference type="Proteomes" id="UP000007264"/>
    </source>
</evidence>
<evidence type="ECO:0008006" key="3">
    <source>
        <dbReference type="Google" id="ProtNLM"/>
    </source>
</evidence>
<dbReference type="AlphaFoldDB" id="I0ZB17"/>
<dbReference type="RefSeq" id="XP_005652380.1">
    <property type="nucleotide sequence ID" value="XM_005652323.1"/>
</dbReference>
<dbReference type="OrthoDB" id="537275at2759"/>
<dbReference type="STRING" id="574566.I0ZB17"/>
<keyword evidence="2" id="KW-1185">Reference proteome</keyword>
<dbReference type="GeneID" id="17045444"/>
<dbReference type="GO" id="GO:0003723">
    <property type="term" value="F:RNA binding"/>
    <property type="evidence" value="ECO:0007669"/>
    <property type="project" value="TreeGrafter"/>
</dbReference>
<proteinExistence type="predicted"/>
<dbReference type="PANTHER" id="PTHR21228:SF40">
    <property type="entry name" value="LD45607P"/>
    <property type="match status" value="1"/>
</dbReference>
<dbReference type="EMBL" id="AGSI01000001">
    <property type="protein sequence ID" value="EIE27836.1"/>
    <property type="molecule type" value="Genomic_DNA"/>
</dbReference>
<name>I0ZB17_COCSC</name>
<dbReference type="KEGG" id="csl:COCSUDRAFT_83456"/>
<gene>
    <name evidence="1" type="ORF">COCSUDRAFT_83456</name>
</gene>
<dbReference type="GO" id="GO:0035770">
    <property type="term" value="C:ribonucleoprotein granule"/>
    <property type="evidence" value="ECO:0007669"/>
    <property type="project" value="TreeGrafter"/>
</dbReference>